<dbReference type="Pfam" id="PF00756">
    <property type="entry name" value="Esterase"/>
    <property type="match status" value="1"/>
</dbReference>
<accession>F4L625</accession>
<dbReference type="SUPFAM" id="SSF53474">
    <property type="entry name" value="alpha/beta-Hydrolases"/>
    <property type="match status" value="1"/>
</dbReference>
<dbReference type="PANTHER" id="PTHR40841">
    <property type="entry name" value="SIDEROPHORE TRIACETYLFUSARININE C ESTERASE"/>
    <property type="match status" value="1"/>
</dbReference>
<dbReference type="KEGG" id="hhy:Halhy_5260"/>
<dbReference type="InterPro" id="IPR000801">
    <property type="entry name" value="Esterase-like"/>
</dbReference>
<dbReference type="HOGENOM" id="CLU_039834_0_0_10"/>
<evidence type="ECO:0000256" key="1">
    <source>
        <dbReference type="ARBA" id="ARBA00005622"/>
    </source>
</evidence>
<evidence type="ECO:0000256" key="2">
    <source>
        <dbReference type="ARBA" id="ARBA00022801"/>
    </source>
</evidence>
<evidence type="ECO:0000313" key="4">
    <source>
        <dbReference type="EMBL" id="AEE53085.1"/>
    </source>
</evidence>
<dbReference type="Gene3D" id="3.40.50.1820">
    <property type="entry name" value="alpha/beta hydrolase"/>
    <property type="match status" value="1"/>
</dbReference>
<dbReference type="AlphaFoldDB" id="F4L625"/>
<comment type="similarity">
    <text evidence="1">Belongs to the esterase D family.</text>
</comment>
<gene>
    <name evidence="4" type="ordered locus">Halhy_5260</name>
</gene>
<dbReference type="Proteomes" id="UP000008461">
    <property type="component" value="Chromosome"/>
</dbReference>
<feature type="signal peptide" evidence="3">
    <location>
        <begin position="1"/>
        <end position="28"/>
    </location>
</feature>
<sequence length="292" mass="32653">MGILSQLTMKNRSLLLLFLVLRVSCMFSQNHPAESAAHPQPFILGHIDTLYSEVLGENRVLNIYLPNGYSPDSAATYPVIYLLDGAADEDFIHIAGLVQFCSFPWVERLPPSILVGIANVERRRDFTFPAAKDYQLPDFAAAFKEAFHNSGGSSKFMAFVEKELQPFIAKTYKINGSNMLIGQSLAGLFATEILLKKPQLFKDYVIMSPSLWWDNASLLTQMPVAPAPNTRVYIAVGKEGKMMVGDAKKLARLIKKNHVPEQVFFEYLPDEDHGTILHPAVGNAFKLWFGKK</sequence>
<dbReference type="PANTHER" id="PTHR40841:SF2">
    <property type="entry name" value="SIDEROPHORE-DEGRADING ESTERASE (EUROFUNG)"/>
    <property type="match status" value="1"/>
</dbReference>
<reference key="2">
    <citation type="submission" date="2011-04" db="EMBL/GenBank/DDBJ databases">
        <title>Complete sequence of chromosome of Haliscomenobacter hydrossis DSM 1100.</title>
        <authorList>
            <consortium name="US DOE Joint Genome Institute (JGI-PGF)"/>
            <person name="Lucas S."/>
            <person name="Han J."/>
            <person name="Lapidus A."/>
            <person name="Bruce D."/>
            <person name="Goodwin L."/>
            <person name="Pitluck S."/>
            <person name="Peters L."/>
            <person name="Kyrpides N."/>
            <person name="Mavromatis K."/>
            <person name="Ivanova N."/>
            <person name="Ovchinnikova G."/>
            <person name="Pagani I."/>
            <person name="Daligault H."/>
            <person name="Detter J.C."/>
            <person name="Han C."/>
            <person name="Land M."/>
            <person name="Hauser L."/>
            <person name="Markowitz V."/>
            <person name="Cheng J.-F."/>
            <person name="Hugenholtz P."/>
            <person name="Woyke T."/>
            <person name="Wu D."/>
            <person name="Verbarg S."/>
            <person name="Frueling A."/>
            <person name="Brambilla E."/>
            <person name="Klenk H.-P."/>
            <person name="Eisen J.A."/>
        </authorList>
    </citation>
    <scope>NUCLEOTIDE SEQUENCE</scope>
    <source>
        <strain>DSM 1100</strain>
    </source>
</reference>
<keyword evidence="3" id="KW-0732">Signal</keyword>
<keyword evidence="2" id="KW-0378">Hydrolase</keyword>
<dbReference type="EMBL" id="CP002691">
    <property type="protein sequence ID" value="AEE53085.1"/>
    <property type="molecule type" value="Genomic_DNA"/>
</dbReference>
<name>F4L625_HALH1</name>
<keyword evidence="5" id="KW-1185">Reference proteome</keyword>
<evidence type="ECO:0000313" key="5">
    <source>
        <dbReference type="Proteomes" id="UP000008461"/>
    </source>
</evidence>
<dbReference type="eggNOG" id="COG2819">
    <property type="taxonomic scope" value="Bacteria"/>
</dbReference>
<organism evidence="4 5">
    <name type="scientific">Haliscomenobacter hydrossis (strain ATCC 27775 / DSM 1100 / LMG 10767 / O)</name>
    <dbReference type="NCBI Taxonomy" id="760192"/>
    <lineage>
        <taxon>Bacteria</taxon>
        <taxon>Pseudomonadati</taxon>
        <taxon>Bacteroidota</taxon>
        <taxon>Saprospiria</taxon>
        <taxon>Saprospirales</taxon>
        <taxon>Haliscomenobacteraceae</taxon>
        <taxon>Haliscomenobacter</taxon>
    </lineage>
</organism>
<dbReference type="InterPro" id="IPR052558">
    <property type="entry name" value="Siderophore_Hydrolase_D"/>
</dbReference>
<evidence type="ECO:0000256" key="3">
    <source>
        <dbReference type="SAM" id="SignalP"/>
    </source>
</evidence>
<feature type="chain" id="PRO_5003316500" evidence="3">
    <location>
        <begin position="29"/>
        <end position="292"/>
    </location>
</feature>
<dbReference type="STRING" id="760192.Halhy_5260"/>
<protein>
    <submittedName>
        <fullName evidence="4">Esterase</fullName>
    </submittedName>
</protein>
<reference evidence="4 5" key="1">
    <citation type="journal article" date="2011" name="Stand. Genomic Sci.">
        <title>Complete genome sequence of Haliscomenobacter hydrossis type strain (O).</title>
        <authorList>
            <consortium name="US DOE Joint Genome Institute (JGI-PGF)"/>
            <person name="Daligault H."/>
            <person name="Lapidus A."/>
            <person name="Zeytun A."/>
            <person name="Nolan M."/>
            <person name="Lucas S."/>
            <person name="Del Rio T.G."/>
            <person name="Tice H."/>
            <person name="Cheng J.F."/>
            <person name="Tapia R."/>
            <person name="Han C."/>
            <person name="Goodwin L."/>
            <person name="Pitluck S."/>
            <person name="Liolios K."/>
            <person name="Pagani I."/>
            <person name="Ivanova N."/>
            <person name="Huntemann M."/>
            <person name="Mavromatis K."/>
            <person name="Mikhailova N."/>
            <person name="Pati A."/>
            <person name="Chen A."/>
            <person name="Palaniappan K."/>
            <person name="Land M."/>
            <person name="Hauser L."/>
            <person name="Brambilla E.M."/>
            <person name="Rohde M."/>
            <person name="Verbarg S."/>
            <person name="Goker M."/>
            <person name="Bristow J."/>
            <person name="Eisen J.A."/>
            <person name="Markowitz V."/>
            <person name="Hugenholtz P."/>
            <person name="Kyrpides N.C."/>
            <person name="Klenk H.P."/>
            <person name="Woyke T."/>
        </authorList>
    </citation>
    <scope>NUCLEOTIDE SEQUENCE [LARGE SCALE GENOMIC DNA]</scope>
    <source>
        <strain evidence="5">ATCC 27775 / DSM 1100 / LMG 10767 / O</strain>
    </source>
</reference>
<dbReference type="InterPro" id="IPR029058">
    <property type="entry name" value="AB_hydrolase_fold"/>
</dbReference>
<dbReference type="GO" id="GO:0016788">
    <property type="term" value="F:hydrolase activity, acting on ester bonds"/>
    <property type="evidence" value="ECO:0007669"/>
    <property type="project" value="TreeGrafter"/>
</dbReference>
<proteinExistence type="inferred from homology"/>